<dbReference type="Gene3D" id="1.10.510.10">
    <property type="entry name" value="Transferase(Phosphotransferase) domain 1"/>
    <property type="match status" value="1"/>
</dbReference>
<keyword evidence="8" id="KW-0808">Transferase</keyword>
<dbReference type="InParanoid" id="A0A1E7ETP9"/>
<dbReference type="SMART" id="SM00220">
    <property type="entry name" value="S_TKc"/>
    <property type="match status" value="1"/>
</dbReference>
<evidence type="ECO:0000313" key="9">
    <source>
        <dbReference type="Proteomes" id="UP000095751"/>
    </source>
</evidence>
<dbReference type="InterPro" id="IPR001245">
    <property type="entry name" value="Ser-Thr/Tyr_kinase_cat_dom"/>
</dbReference>
<dbReference type="GO" id="GO:0005524">
    <property type="term" value="F:ATP binding"/>
    <property type="evidence" value="ECO:0007669"/>
    <property type="project" value="UniProtKB-UniRule"/>
</dbReference>
<feature type="region of interest" description="Disordered" evidence="6">
    <location>
        <begin position="342"/>
        <end position="367"/>
    </location>
</feature>
<evidence type="ECO:0000256" key="3">
    <source>
        <dbReference type="ARBA" id="ARBA00022840"/>
    </source>
</evidence>
<dbReference type="InterPro" id="IPR011009">
    <property type="entry name" value="Kinase-like_dom_sf"/>
</dbReference>
<comment type="similarity">
    <text evidence="5">Belongs to the protein kinase superfamily.</text>
</comment>
<dbReference type="Proteomes" id="UP000095751">
    <property type="component" value="Unassembled WGS sequence"/>
</dbReference>
<dbReference type="CDD" id="cd13999">
    <property type="entry name" value="STKc_MAP3K-like"/>
    <property type="match status" value="1"/>
</dbReference>
<evidence type="ECO:0000313" key="8">
    <source>
        <dbReference type="EMBL" id="OEU09164.1"/>
    </source>
</evidence>
<evidence type="ECO:0000256" key="2">
    <source>
        <dbReference type="ARBA" id="ARBA00022741"/>
    </source>
</evidence>
<feature type="binding site" evidence="4">
    <location>
        <position position="47"/>
    </location>
    <ligand>
        <name>ATP</name>
        <dbReference type="ChEBI" id="CHEBI:30616"/>
    </ligand>
</feature>
<dbReference type="OrthoDB" id="4062651at2759"/>
<dbReference type="InterPro" id="IPR008271">
    <property type="entry name" value="Ser/Thr_kinase_AS"/>
</dbReference>
<feature type="domain" description="Protein kinase" evidence="7">
    <location>
        <begin position="20"/>
        <end position="323"/>
    </location>
</feature>
<dbReference type="GO" id="GO:0004674">
    <property type="term" value="F:protein serine/threonine kinase activity"/>
    <property type="evidence" value="ECO:0007669"/>
    <property type="project" value="UniProtKB-KW"/>
</dbReference>
<keyword evidence="3 4" id="KW-0067">ATP-binding</keyword>
<dbReference type="Pfam" id="PF07714">
    <property type="entry name" value="PK_Tyr_Ser-Thr"/>
    <property type="match status" value="1"/>
</dbReference>
<evidence type="ECO:0000256" key="6">
    <source>
        <dbReference type="SAM" id="MobiDB-lite"/>
    </source>
</evidence>
<dbReference type="PROSITE" id="PS50011">
    <property type="entry name" value="PROTEIN_KINASE_DOM"/>
    <property type="match status" value="1"/>
</dbReference>
<dbReference type="Gene3D" id="3.30.200.20">
    <property type="entry name" value="Phosphorylase Kinase, domain 1"/>
    <property type="match status" value="1"/>
</dbReference>
<sequence length="387" mass="43697">MKVRYVNQPQLLTIIDPQEIFLQRIIGEGTFGRVWSARWNSASVAVKEFVFAQAAVIGRSSMQQQIVEEIIGEAGMMAILRHPNVLQLFGCSLTAQAIWIVSELCSLGSLRQILDDRDRPLPDDIRLNLALQVAEGMTYLHNQNPSIIHRDLKSHNIFVHETFIDTEQPDDSNINGPSGDGHTNQLTRWLRPQKMKSHSTLIAKIGDWGSARATLSGSRTMTHGVGTACWLAPEVIKHARSSKYSDVYGYGIILWEMGTRKEVYGGLESTQIIAMVANEGLRPPVPEDCPWKDVMVKCWAENPQDRLGFNEVVVELNKISKKLDEKNKIENDIAIAQLELEEREQEKEQQEGTNVEEETPLIEENISSSIRSKSRIFSNILRQRKGE</sequence>
<dbReference type="KEGG" id="fcy:FRACYDRAFT_271573"/>
<reference evidence="8 9" key="1">
    <citation type="submission" date="2016-09" db="EMBL/GenBank/DDBJ databases">
        <title>Extensive genetic diversity and differential bi-allelic expression allows diatom success in the polar Southern Ocean.</title>
        <authorList>
            <consortium name="DOE Joint Genome Institute"/>
            <person name="Mock T."/>
            <person name="Otillar R.P."/>
            <person name="Strauss J."/>
            <person name="Dupont C."/>
            <person name="Frickenhaus S."/>
            <person name="Maumus F."/>
            <person name="Mcmullan M."/>
            <person name="Sanges R."/>
            <person name="Schmutz J."/>
            <person name="Toseland A."/>
            <person name="Valas R."/>
            <person name="Veluchamy A."/>
            <person name="Ward B.J."/>
            <person name="Allen A."/>
            <person name="Barry K."/>
            <person name="Falciatore A."/>
            <person name="Ferrante M."/>
            <person name="Fortunato A.E."/>
            <person name="Gloeckner G."/>
            <person name="Gruber A."/>
            <person name="Hipkin R."/>
            <person name="Janech M."/>
            <person name="Kroth P."/>
            <person name="Leese F."/>
            <person name="Lindquist E."/>
            <person name="Lyon B.R."/>
            <person name="Martin J."/>
            <person name="Mayer C."/>
            <person name="Parker M."/>
            <person name="Quesneville H."/>
            <person name="Raymond J."/>
            <person name="Uhlig C."/>
            <person name="Valentin K.U."/>
            <person name="Worden A.Z."/>
            <person name="Armbrust E.V."/>
            <person name="Bowler C."/>
            <person name="Green B."/>
            <person name="Moulton V."/>
            <person name="Van Oosterhout C."/>
            <person name="Grigoriev I."/>
        </authorList>
    </citation>
    <scope>NUCLEOTIDE SEQUENCE [LARGE SCALE GENOMIC DNA]</scope>
    <source>
        <strain evidence="8 9">CCMP1102</strain>
    </source>
</reference>
<protein>
    <submittedName>
        <fullName evidence="8">Kinase-like protein</fullName>
    </submittedName>
</protein>
<dbReference type="InterPro" id="IPR051681">
    <property type="entry name" value="Ser/Thr_Kinases-Pseudokinases"/>
</dbReference>
<evidence type="ECO:0000256" key="1">
    <source>
        <dbReference type="ARBA" id="ARBA00022527"/>
    </source>
</evidence>
<accession>A0A1E7ETP9</accession>
<dbReference type="PIRSF" id="PIRSF000654">
    <property type="entry name" value="Integrin-linked_kinase"/>
    <property type="match status" value="1"/>
</dbReference>
<evidence type="ECO:0000256" key="5">
    <source>
        <dbReference type="RuleBase" id="RU000304"/>
    </source>
</evidence>
<dbReference type="AlphaFoldDB" id="A0A1E7ETP9"/>
<keyword evidence="1 5" id="KW-0723">Serine/threonine-protein kinase</keyword>
<evidence type="ECO:0000256" key="4">
    <source>
        <dbReference type="PROSITE-ProRule" id="PRU10141"/>
    </source>
</evidence>
<dbReference type="EMBL" id="KV784377">
    <property type="protein sequence ID" value="OEU09164.1"/>
    <property type="molecule type" value="Genomic_DNA"/>
</dbReference>
<dbReference type="PANTHER" id="PTHR44329">
    <property type="entry name" value="SERINE/THREONINE-PROTEIN KINASE TNNI3K-RELATED"/>
    <property type="match status" value="1"/>
</dbReference>
<keyword evidence="2 4" id="KW-0547">Nucleotide-binding</keyword>
<gene>
    <name evidence="8" type="ORF">FRACYDRAFT_271573</name>
</gene>
<dbReference type="PROSITE" id="PS00107">
    <property type="entry name" value="PROTEIN_KINASE_ATP"/>
    <property type="match status" value="1"/>
</dbReference>
<keyword evidence="8" id="KW-0418">Kinase</keyword>
<dbReference type="InterPro" id="IPR000719">
    <property type="entry name" value="Prot_kinase_dom"/>
</dbReference>
<dbReference type="PROSITE" id="PS00108">
    <property type="entry name" value="PROTEIN_KINASE_ST"/>
    <property type="match status" value="1"/>
</dbReference>
<organism evidence="8 9">
    <name type="scientific">Fragilariopsis cylindrus CCMP1102</name>
    <dbReference type="NCBI Taxonomy" id="635003"/>
    <lineage>
        <taxon>Eukaryota</taxon>
        <taxon>Sar</taxon>
        <taxon>Stramenopiles</taxon>
        <taxon>Ochrophyta</taxon>
        <taxon>Bacillariophyta</taxon>
        <taxon>Bacillariophyceae</taxon>
        <taxon>Bacillariophycidae</taxon>
        <taxon>Bacillariales</taxon>
        <taxon>Bacillariaceae</taxon>
        <taxon>Fragilariopsis</taxon>
    </lineage>
</organism>
<keyword evidence="9" id="KW-1185">Reference proteome</keyword>
<name>A0A1E7ETP9_9STRA</name>
<proteinExistence type="inferred from homology"/>
<dbReference type="InterPro" id="IPR017441">
    <property type="entry name" value="Protein_kinase_ATP_BS"/>
</dbReference>
<evidence type="ECO:0000259" key="7">
    <source>
        <dbReference type="PROSITE" id="PS50011"/>
    </source>
</evidence>
<dbReference type="SUPFAM" id="SSF56112">
    <property type="entry name" value="Protein kinase-like (PK-like)"/>
    <property type="match status" value="1"/>
</dbReference>